<comment type="subcellular location">
    <subcellularLocation>
        <location evidence="1">Membrane</location>
        <topology evidence="1">Multi-pass membrane protein</topology>
    </subcellularLocation>
</comment>
<evidence type="ECO:0008006" key="11">
    <source>
        <dbReference type="Google" id="ProtNLM"/>
    </source>
</evidence>
<reference evidence="9" key="1">
    <citation type="submission" date="2021-02" db="EMBL/GenBank/DDBJ databases">
        <authorList>
            <person name="Dougan E. K."/>
            <person name="Rhodes N."/>
            <person name="Thang M."/>
            <person name="Chan C."/>
        </authorList>
    </citation>
    <scope>NUCLEOTIDE SEQUENCE</scope>
</reference>
<organism evidence="9 10">
    <name type="scientific">Polarella glacialis</name>
    <name type="common">Dinoflagellate</name>
    <dbReference type="NCBI Taxonomy" id="89957"/>
    <lineage>
        <taxon>Eukaryota</taxon>
        <taxon>Sar</taxon>
        <taxon>Alveolata</taxon>
        <taxon>Dinophyceae</taxon>
        <taxon>Suessiales</taxon>
        <taxon>Suessiaceae</taxon>
        <taxon>Polarella</taxon>
    </lineage>
</organism>
<dbReference type="EMBL" id="CAJNNW010027200">
    <property type="protein sequence ID" value="CAE8690141.1"/>
    <property type="molecule type" value="Genomic_DNA"/>
</dbReference>
<dbReference type="Pfam" id="PF07970">
    <property type="entry name" value="COPIIcoated_ERV"/>
    <property type="match status" value="1"/>
</dbReference>
<keyword evidence="5 6" id="KW-0472">Membrane</keyword>
<comment type="similarity">
    <text evidence="2">Belongs to the ERGIC family.</text>
</comment>
<evidence type="ECO:0000259" key="7">
    <source>
        <dbReference type="Pfam" id="PF07970"/>
    </source>
</evidence>
<evidence type="ECO:0000256" key="2">
    <source>
        <dbReference type="ARBA" id="ARBA00005648"/>
    </source>
</evidence>
<evidence type="ECO:0000256" key="3">
    <source>
        <dbReference type="ARBA" id="ARBA00022692"/>
    </source>
</evidence>
<dbReference type="InterPro" id="IPR039542">
    <property type="entry name" value="Erv_N"/>
</dbReference>
<evidence type="ECO:0000259" key="8">
    <source>
        <dbReference type="Pfam" id="PF13850"/>
    </source>
</evidence>
<accession>A0A813K3D3</accession>
<protein>
    <recommendedName>
        <fullName evidence="11">Endoplasmic reticulum-Golgi intermediate compartment protein 3</fullName>
    </recommendedName>
</protein>
<feature type="domain" description="Endoplasmic reticulum vesicle transporter N-terminal" evidence="8">
    <location>
        <begin position="1"/>
        <end position="87"/>
    </location>
</feature>
<evidence type="ECO:0000313" key="9">
    <source>
        <dbReference type="EMBL" id="CAE8690141.1"/>
    </source>
</evidence>
<name>A0A813K3D3_POLGL</name>
<evidence type="ECO:0000256" key="1">
    <source>
        <dbReference type="ARBA" id="ARBA00004141"/>
    </source>
</evidence>
<feature type="domain" description="Endoplasmic reticulum vesicle transporter C-terminal" evidence="7">
    <location>
        <begin position="155"/>
        <end position="376"/>
    </location>
</feature>
<dbReference type="Pfam" id="PF13850">
    <property type="entry name" value="ERGIC_N"/>
    <property type="match status" value="1"/>
</dbReference>
<sequence length="396" mass="44399">MKSLDAFARPVQEFQVKTAFGGYLSVCSVCVVIALFLSELQYFLTLETKDEMLIDQNQDLKYLNVSLDLTFHAAPCALLHMNLIDPKRANVMHVVHDVYKTRLSSSGAAIGLRPVRDSLTNIASTPSELEHAGMRGVGGGVVSSHATTHLRCPSCFQTHIDEDDCCATCEDVRQELRKRGWNDRPTSYVFGQCLEEVYQQDPPQEGEGCRLQATLHVRKVPSTIHIGVARHFKADLIKSDDTEALTASLDFSHQIDNLSFGPEFPGLVQVLNGRRKSDHKSQLSEHYQYDIHVIPTTYKEDGSDQVVSHQYSVTEYNKPVDNEWKNPDAAPSGLWMTYDFTPFEVRVTRTRKSLWHFLTECCAILGGIFAFSGMLDNFAHQILKSSPSSRRAGVLD</sequence>
<feature type="transmembrane region" description="Helical" evidence="6">
    <location>
        <begin position="20"/>
        <end position="44"/>
    </location>
</feature>
<dbReference type="GO" id="GO:0016020">
    <property type="term" value="C:membrane"/>
    <property type="evidence" value="ECO:0007669"/>
    <property type="project" value="UniProtKB-SubCell"/>
</dbReference>
<dbReference type="GO" id="GO:0005783">
    <property type="term" value="C:endoplasmic reticulum"/>
    <property type="evidence" value="ECO:0007669"/>
    <property type="project" value="TreeGrafter"/>
</dbReference>
<feature type="transmembrane region" description="Helical" evidence="6">
    <location>
        <begin position="354"/>
        <end position="375"/>
    </location>
</feature>
<evidence type="ECO:0000256" key="4">
    <source>
        <dbReference type="ARBA" id="ARBA00022989"/>
    </source>
</evidence>
<gene>
    <name evidence="9" type="ORF">PGLA2088_LOCUS26815</name>
</gene>
<dbReference type="Proteomes" id="UP000626109">
    <property type="component" value="Unassembled WGS sequence"/>
</dbReference>
<dbReference type="PANTHER" id="PTHR10984:SF25">
    <property type="entry name" value="ENDOPLASMIC RETICULUM-GOLGI INTERMEDIATE COMPARTMENT PROTEIN 3"/>
    <property type="match status" value="1"/>
</dbReference>
<evidence type="ECO:0000313" key="10">
    <source>
        <dbReference type="Proteomes" id="UP000626109"/>
    </source>
</evidence>
<dbReference type="InterPro" id="IPR045888">
    <property type="entry name" value="Erv"/>
</dbReference>
<keyword evidence="4 6" id="KW-1133">Transmembrane helix</keyword>
<proteinExistence type="inferred from homology"/>
<comment type="caution">
    <text evidence="9">The sequence shown here is derived from an EMBL/GenBank/DDBJ whole genome shotgun (WGS) entry which is preliminary data.</text>
</comment>
<dbReference type="PANTHER" id="PTHR10984">
    <property type="entry name" value="ENDOPLASMIC RETICULUM-GOLGI INTERMEDIATE COMPARTMENT PROTEIN"/>
    <property type="match status" value="1"/>
</dbReference>
<evidence type="ECO:0000256" key="6">
    <source>
        <dbReference type="SAM" id="Phobius"/>
    </source>
</evidence>
<evidence type="ECO:0000256" key="5">
    <source>
        <dbReference type="ARBA" id="ARBA00023136"/>
    </source>
</evidence>
<dbReference type="AlphaFoldDB" id="A0A813K3D3"/>
<dbReference type="InterPro" id="IPR012936">
    <property type="entry name" value="Erv_C"/>
</dbReference>
<keyword evidence="3 6" id="KW-0812">Transmembrane</keyword>
<dbReference type="GO" id="GO:0030134">
    <property type="term" value="C:COPII-coated ER to Golgi transport vesicle"/>
    <property type="evidence" value="ECO:0007669"/>
    <property type="project" value="TreeGrafter"/>
</dbReference>